<accession>A0A495AB17</accession>
<dbReference type="OrthoDB" id="4882243at2"/>
<feature type="transmembrane region" description="Helical" evidence="1">
    <location>
        <begin position="39"/>
        <end position="59"/>
    </location>
</feature>
<keyword evidence="1" id="KW-0812">Transmembrane</keyword>
<evidence type="ECO:0000313" key="3">
    <source>
        <dbReference type="Proteomes" id="UP000249516"/>
    </source>
</evidence>
<keyword evidence="3" id="KW-1185">Reference proteome</keyword>
<organism evidence="2 3">
    <name type="scientific">Kocuria tytonis</name>
    <dbReference type="NCBI Taxonomy" id="2054280"/>
    <lineage>
        <taxon>Bacteria</taxon>
        <taxon>Bacillati</taxon>
        <taxon>Actinomycetota</taxon>
        <taxon>Actinomycetes</taxon>
        <taxon>Micrococcales</taxon>
        <taxon>Micrococcaceae</taxon>
        <taxon>Kocuria</taxon>
    </lineage>
</organism>
<keyword evidence="1" id="KW-1133">Transmembrane helix</keyword>
<protein>
    <recommendedName>
        <fullName evidence="4">DUF1499 domain-containing protein</fullName>
    </recommendedName>
</protein>
<gene>
    <name evidence="2" type="ORF">C1C97_005585</name>
</gene>
<evidence type="ECO:0000256" key="1">
    <source>
        <dbReference type="SAM" id="Phobius"/>
    </source>
</evidence>
<proteinExistence type="predicted"/>
<evidence type="ECO:0008006" key="4">
    <source>
        <dbReference type="Google" id="ProtNLM"/>
    </source>
</evidence>
<dbReference type="EMBL" id="PNJG02000001">
    <property type="protein sequence ID" value="RKQ37052.1"/>
    <property type="molecule type" value="Genomic_DNA"/>
</dbReference>
<evidence type="ECO:0000313" key="2">
    <source>
        <dbReference type="EMBL" id="RKQ37052.1"/>
    </source>
</evidence>
<keyword evidence="1" id="KW-0472">Membrane</keyword>
<reference evidence="2 3" key="1">
    <citation type="submission" date="2018-10" db="EMBL/GenBank/DDBJ databases">
        <title>Kocuria tytouropygialis sp. nov., isolated from the uropygial gland of an American barn owl (Tyto furcata).</title>
        <authorList>
            <person name="Braun M.S."/>
            <person name="Wang E."/>
            <person name="Zimmermann S."/>
            <person name="Wagner H."/>
            <person name="Wink M."/>
        </authorList>
    </citation>
    <scope>NUCLEOTIDE SEQUENCE [LARGE SCALE GENOMIC DNA]</scope>
    <source>
        <strain evidence="2 3">442</strain>
    </source>
</reference>
<name>A0A495AB17_9MICC</name>
<sequence length="189" mass="20635">MDIKPVTRKSVTVALLWWLLYSAVIVLIVRWSNGGFSPVFLWGAGIILGFGLLVDLLAYRARIHRAPGLEIITYGARSQGSLTLDVPVAEVPPLVEAACRDSMELGLRQLGPDGGMIDTGPSFSAWGERIRFAVQSDHENGSRLLATCRPRFSVAVVNWGRTDRLMREFLSGVQQAAASQSVTLPQPMS</sequence>
<feature type="transmembrane region" description="Helical" evidence="1">
    <location>
        <begin position="12"/>
        <end position="33"/>
    </location>
</feature>
<comment type="caution">
    <text evidence="2">The sequence shown here is derived from an EMBL/GenBank/DDBJ whole genome shotgun (WGS) entry which is preliminary data.</text>
</comment>
<dbReference type="Proteomes" id="UP000249516">
    <property type="component" value="Unassembled WGS sequence"/>
</dbReference>
<dbReference type="RefSeq" id="WP_110920639.1">
    <property type="nucleotide sequence ID" value="NZ_PNJG02000001.1"/>
</dbReference>
<dbReference type="AlphaFoldDB" id="A0A495AB17"/>